<keyword evidence="2" id="KW-1185">Reference proteome</keyword>
<dbReference type="OrthoDB" id="4540221at2"/>
<evidence type="ECO:0000313" key="2">
    <source>
        <dbReference type="Proteomes" id="UP000321424"/>
    </source>
</evidence>
<sequence length="180" mass="19862">MPDPSHLKICLFGQGCTCPTVTLFLAPEPLIPGGSILHLLEQAPLAAGTAAPTPDADLVDLVQTDSTHADPGPLVRTEFRAFRSGLPDPHEIRTILHDRHITDTAPVGLDLDDPAEMTRLALLPERPIGFRRTEDFQEEAIRRAMLAVYRHFQVDQRIRLTYHGFADPATGWFALRTAIA</sequence>
<gene>
    <name evidence="1" type="ORF">NN4_11930</name>
</gene>
<comment type="caution">
    <text evidence="1">The sequence shown here is derived from an EMBL/GenBank/DDBJ whole genome shotgun (WGS) entry which is preliminary data.</text>
</comment>
<dbReference type="EMBL" id="BJXA01000004">
    <property type="protein sequence ID" value="GEM36674.1"/>
    <property type="molecule type" value="Genomic_DNA"/>
</dbReference>
<dbReference type="Proteomes" id="UP000321424">
    <property type="component" value="Unassembled WGS sequence"/>
</dbReference>
<organism evidence="1 2">
    <name type="scientific">Nocardia ninae NBRC 108245</name>
    <dbReference type="NCBI Taxonomy" id="1210091"/>
    <lineage>
        <taxon>Bacteria</taxon>
        <taxon>Bacillati</taxon>
        <taxon>Actinomycetota</taxon>
        <taxon>Actinomycetes</taxon>
        <taxon>Mycobacteriales</taxon>
        <taxon>Nocardiaceae</taxon>
        <taxon>Nocardia</taxon>
    </lineage>
</organism>
<proteinExistence type="predicted"/>
<dbReference type="RefSeq" id="WP_135235358.1">
    <property type="nucleotide sequence ID" value="NZ_BJXA01000004.1"/>
</dbReference>
<accession>A0A511M7P8</accession>
<reference evidence="1 2" key="1">
    <citation type="submission" date="2019-07" db="EMBL/GenBank/DDBJ databases">
        <title>Whole genome shotgun sequence of Nocardia ninae NBRC 108245.</title>
        <authorList>
            <person name="Hosoyama A."/>
            <person name="Uohara A."/>
            <person name="Ohji S."/>
            <person name="Ichikawa N."/>
        </authorList>
    </citation>
    <scope>NUCLEOTIDE SEQUENCE [LARGE SCALE GENOMIC DNA]</scope>
    <source>
        <strain evidence="1 2">NBRC 108245</strain>
    </source>
</reference>
<dbReference type="AlphaFoldDB" id="A0A511M7P8"/>
<protein>
    <submittedName>
        <fullName evidence="1">Uncharacterized protein</fullName>
    </submittedName>
</protein>
<name>A0A511M7P8_9NOCA</name>
<evidence type="ECO:0000313" key="1">
    <source>
        <dbReference type="EMBL" id="GEM36674.1"/>
    </source>
</evidence>